<protein>
    <submittedName>
        <fullName evidence="2">Lipase family protein</fullName>
    </submittedName>
</protein>
<sequence length="273" mass="31492">MSLSVSPQITTLNQGNAYWMARLSALSYLKVAPHNQMPDEVEILTKLQAEDPLFISVKGWNKNSAQAIVVEHRDYIAMVFRGTNETLDWLDNLNAFAIPQLFGKFHRGFWQSLEDVWQPMLERYNTLFHAAKRPIYFTGHSLGGAMAMAAAAKFVHADRPFNNLYTFGQPRTMTRSTARIFNDECRSRSFRFHNNNDIVTRVPTRSMGYSHAGSYLYIDQDLKLHRDPSNWLKFLDWVEGALEAIHESGIDAVTDHHIDHYIHALKRWEFVTS</sequence>
<comment type="caution">
    <text evidence="2">The sequence shown here is derived from an EMBL/GenBank/DDBJ whole genome shotgun (WGS) entry which is preliminary data.</text>
</comment>
<dbReference type="CDD" id="cd00519">
    <property type="entry name" value="Lipase_3"/>
    <property type="match status" value="1"/>
</dbReference>
<dbReference type="EMBL" id="JAMQGP010000004">
    <property type="protein sequence ID" value="MCM2680054.1"/>
    <property type="molecule type" value="Genomic_DNA"/>
</dbReference>
<evidence type="ECO:0000313" key="2">
    <source>
        <dbReference type="EMBL" id="MCM2680054.1"/>
    </source>
</evidence>
<dbReference type="Pfam" id="PF01764">
    <property type="entry name" value="Lipase_3"/>
    <property type="match status" value="1"/>
</dbReference>
<dbReference type="Gene3D" id="3.40.50.1820">
    <property type="entry name" value="alpha/beta hydrolase"/>
    <property type="match status" value="1"/>
</dbReference>
<accession>A0AA41W849</accession>
<organism evidence="2 3">
    <name type="scientific">Echinimonas agarilytica</name>
    <dbReference type="NCBI Taxonomy" id="1215918"/>
    <lineage>
        <taxon>Bacteria</taxon>
        <taxon>Pseudomonadati</taxon>
        <taxon>Pseudomonadota</taxon>
        <taxon>Gammaproteobacteria</taxon>
        <taxon>Alteromonadales</taxon>
        <taxon>Echinimonadaceae</taxon>
        <taxon>Echinimonas</taxon>
    </lineage>
</organism>
<dbReference type="AlphaFoldDB" id="A0AA41W849"/>
<dbReference type="InterPro" id="IPR029058">
    <property type="entry name" value="AB_hydrolase_fold"/>
</dbReference>
<dbReference type="InterPro" id="IPR002921">
    <property type="entry name" value="Fungal_lipase-type"/>
</dbReference>
<dbReference type="Proteomes" id="UP001165393">
    <property type="component" value="Unassembled WGS sequence"/>
</dbReference>
<evidence type="ECO:0000259" key="1">
    <source>
        <dbReference type="Pfam" id="PF01764"/>
    </source>
</evidence>
<feature type="domain" description="Fungal lipase-type" evidence="1">
    <location>
        <begin position="78"/>
        <end position="205"/>
    </location>
</feature>
<dbReference type="InterPro" id="IPR051218">
    <property type="entry name" value="Sec_MonoDiacylglyc_Lipase"/>
</dbReference>
<dbReference type="PANTHER" id="PTHR45856">
    <property type="entry name" value="ALPHA/BETA-HYDROLASES SUPERFAMILY PROTEIN"/>
    <property type="match status" value="1"/>
</dbReference>
<dbReference type="RefSeq" id="WP_251261480.1">
    <property type="nucleotide sequence ID" value="NZ_JAMQGP010000004.1"/>
</dbReference>
<dbReference type="SUPFAM" id="SSF53474">
    <property type="entry name" value="alpha/beta-Hydrolases"/>
    <property type="match status" value="1"/>
</dbReference>
<reference evidence="2 3" key="1">
    <citation type="journal article" date="2013" name="Antonie Van Leeuwenhoek">
        <title>Echinimonas agarilytica gen. nov., sp. nov., a new gammaproteobacterium isolated from the sea urchin Strongylocentrotus intermedius.</title>
        <authorList>
            <person name="Nedashkovskaya O.I."/>
            <person name="Stenkova A.M."/>
            <person name="Zhukova N.V."/>
            <person name="Van Trappen S."/>
            <person name="Lee J.S."/>
            <person name="Kim S.B."/>
        </authorList>
    </citation>
    <scope>NUCLEOTIDE SEQUENCE [LARGE SCALE GENOMIC DNA]</scope>
    <source>
        <strain evidence="2 3">KMM 6351</strain>
    </source>
</reference>
<dbReference type="GO" id="GO:0006629">
    <property type="term" value="P:lipid metabolic process"/>
    <property type="evidence" value="ECO:0007669"/>
    <property type="project" value="InterPro"/>
</dbReference>
<name>A0AA41W849_9GAMM</name>
<dbReference type="PANTHER" id="PTHR45856:SF24">
    <property type="entry name" value="FUNGAL LIPASE-LIKE DOMAIN-CONTAINING PROTEIN"/>
    <property type="match status" value="1"/>
</dbReference>
<evidence type="ECO:0000313" key="3">
    <source>
        <dbReference type="Proteomes" id="UP001165393"/>
    </source>
</evidence>
<proteinExistence type="predicted"/>
<gene>
    <name evidence="2" type="ORF">NAF29_10295</name>
</gene>
<keyword evidence="3" id="KW-1185">Reference proteome</keyword>